<evidence type="ECO:0000256" key="5">
    <source>
        <dbReference type="ARBA" id="ARBA00022692"/>
    </source>
</evidence>
<keyword evidence="7" id="KW-0406">Ion transport</keyword>
<keyword evidence="6 9" id="KW-1133">Transmembrane helix</keyword>
<evidence type="ECO:0000313" key="12">
    <source>
        <dbReference type="Proteomes" id="UP000763505"/>
    </source>
</evidence>
<dbReference type="CDD" id="cd06261">
    <property type="entry name" value="TM_PBP2"/>
    <property type="match status" value="1"/>
</dbReference>
<dbReference type="SUPFAM" id="SSF161098">
    <property type="entry name" value="MetI-like"/>
    <property type="match status" value="1"/>
</dbReference>
<dbReference type="EMBL" id="DYYI01000094">
    <property type="protein sequence ID" value="HJE20403.1"/>
    <property type="molecule type" value="Genomic_DNA"/>
</dbReference>
<accession>A0A921DYG1</accession>
<organism evidence="11 12">
    <name type="scientific">Aliicoccus persicus</name>
    <dbReference type="NCBI Taxonomy" id="930138"/>
    <lineage>
        <taxon>Bacteria</taxon>
        <taxon>Bacillati</taxon>
        <taxon>Bacillota</taxon>
        <taxon>Bacilli</taxon>
        <taxon>Bacillales</taxon>
        <taxon>Staphylococcaceae</taxon>
        <taxon>Aliicoccus</taxon>
    </lineage>
</organism>
<dbReference type="Proteomes" id="UP000763505">
    <property type="component" value="Unassembled WGS sequence"/>
</dbReference>
<comment type="similarity">
    <text evidence="9">Belongs to the binding-protein-dependent transport system permease family.</text>
</comment>
<keyword evidence="7" id="KW-0921">Nickel transport</keyword>
<evidence type="ECO:0000256" key="6">
    <source>
        <dbReference type="ARBA" id="ARBA00022989"/>
    </source>
</evidence>
<feature type="transmembrane region" description="Helical" evidence="9">
    <location>
        <begin position="255"/>
        <end position="275"/>
    </location>
</feature>
<dbReference type="GO" id="GO:0005886">
    <property type="term" value="C:plasma membrane"/>
    <property type="evidence" value="ECO:0007669"/>
    <property type="project" value="UniProtKB-SubCell"/>
</dbReference>
<reference evidence="11" key="1">
    <citation type="journal article" date="2021" name="PeerJ">
        <title>Extensive microbial diversity within the chicken gut microbiome revealed by metagenomics and culture.</title>
        <authorList>
            <person name="Gilroy R."/>
            <person name="Ravi A."/>
            <person name="Getino M."/>
            <person name="Pursley I."/>
            <person name="Horton D.L."/>
            <person name="Alikhan N.F."/>
            <person name="Baker D."/>
            <person name="Gharbi K."/>
            <person name="Hall N."/>
            <person name="Watson M."/>
            <person name="Adriaenssens E.M."/>
            <person name="Foster-Nyarko E."/>
            <person name="Jarju S."/>
            <person name="Secka A."/>
            <person name="Antonio M."/>
            <person name="Oren A."/>
            <person name="Chaudhuri R.R."/>
            <person name="La Ragione R."/>
            <person name="Hildebrand F."/>
            <person name="Pallen M.J."/>
        </authorList>
    </citation>
    <scope>NUCLEOTIDE SEQUENCE</scope>
    <source>
        <strain evidence="11">6019</strain>
    </source>
</reference>
<proteinExistence type="inferred from homology"/>
<dbReference type="Gene3D" id="1.10.3720.10">
    <property type="entry name" value="MetI-like"/>
    <property type="match status" value="1"/>
</dbReference>
<dbReference type="AlphaFoldDB" id="A0A921DYG1"/>
<feature type="transmembrane region" description="Helical" evidence="9">
    <location>
        <begin position="92"/>
        <end position="115"/>
    </location>
</feature>
<dbReference type="InterPro" id="IPR025966">
    <property type="entry name" value="OppC_N"/>
</dbReference>
<dbReference type="GO" id="GO:0015675">
    <property type="term" value="P:nickel cation transport"/>
    <property type="evidence" value="ECO:0007669"/>
    <property type="project" value="UniProtKB-KW"/>
</dbReference>
<evidence type="ECO:0000259" key="10">
    <source>
        <dbReference type="PROSITE" id="PS50928"/>
    </source>
</evidence>
<keyword evidence="5 9" id="KW-0812">Transmembrane</keyword>
<dbReference type="Pfam" id="PF12911">
    <property type="entry name" value="OppC_N"/>
    <property type="match status" value="1"/>
</dbReference>
<dbReference type="InterPro" id="IPR035906">
    <property type="entry name" value="MetI-like_sf"/>
</dbReference>
<dbReference type="Pfam" id="PF00528">
    <property type="entry name" value="BPD_transp_1"/>
    <property type="match status" value="1"/>
</dbReference>
<evidence type="ECO:0000256" key="1">
    <source>
        <dbReference type="ARBA" id="ARBA00004651"/>
    </source>
</evidence>
<feature type="transmembrane region" description="Helical" evidence="9">
    <location>
        <begin position="27"/>
        <end position="50"/>
    </location>
</feature>
<name>A0A921DYG1_9STAP</name>
<dbReference type="GO" id="GO:0055085">
    <property type="term" value="P:transmembrane transport"/>
    <property type="evidence" value="ECO:0007669"/>
    <property type="project" value="InterPro"/>
</dbReference>
<keyword evidence="3" id="KW-1003">Cell membrane</keyword>
<comment type="subcellular location">
    <subcellularLocation>
        <location evidence="1 9">Cell membrane</location>
        <topology evidence="1 9">Multi-pass membrane protein</topology>
    </subcellularLocation>
</comment>
<evidence type="ECO:0000256" key="3">
    <source>
        <dbReference type="ARBA" id="ARBA00022475"/>
    </source>
</evidence>
<keyword evidence="2 9" id="KW-0813">Transport</keyword>
<keyword evidence="4" id="KW-0533">Nickel</keyword>
<dbReference type="PROSITE" id="PS50928">
    <property type="entry name" value="ABC_TM1"/>
    <property type="match status" value="1"/>
</dbReference>
<dbReference type="InterPro" id="IPR050366">
    <property type="entry name" value="BP-dependent_transpt_permease"/>
</dbReference>
<dbReference type="InterPro" id="IPR000515">
    <property type="entry name" value="MetI-like"/>
</dbReference>
<feature type="domain" description="ABC transmembrane type-1" evidence="10">
    <location>
        <begin position="88"/>
        <end position="276"/>
    </location>
</feature>
<evidence type="ECO:0000256" key="7">
    <source>
        <dbReference type="ARBA" id="ARBA00023112"/>
    </source>
</evidence>
<evidence type="ECO:0000256" key="8">
    <source>
        <dbReference type="ARBA" id="ARBA00023136"/>
    </source>
</evidence>
<dbReference type="PANTHER" id="PTHR43386">
    <property type="entry name" value="OLIGOPEPTIDE TRANSPORT SYSTEM PERMEASE PROTEIN APPC"/>
    <property type="match status" value="1"/>
</dbReference>
<comment type="caution">
    <text evidence="11">The sequence shown here is derived from an EMBL/GenBank/DDBJ whole genome shotgun (WGS) entry which is preliminary data.</text>
</comment>
<feature type="transmembrane region" description="Helical" evidence="9">
    <location>
        <begin position="127"/>
        <end position="146"/>
    </location>
</feature>
<keyword evidence="8 9" id="KW-0472">Membrane</keyword>
<evidence type="ECO:0000256" key="2">
    <source>
        <dbReference type="ARBA" id="ARBA00022448"/>
    </source>
</evidence>
<evidence type="ECO:0000256" key="4">
    <source>
        <dbReference type="ARBA" id="ARBA00022596"/>
    </source>
</evidence>
<feature type="transmembrane region" description="Helical" evidence="9">
    <location>
        <begin position="152"/>
        <end position="170"/>
    </location>
</feature>
<evidence type="ECO:0000313" key="11">
    <source>
        <dbReference type="EMBL" id="HJE20403.1"/>
    </source>
</evidence>
<sequence length="291" mass="31574">MEAEVESGIVVRNSKWSKVRRAINENIQLKIGLILLTIIISVAIFAPFIATHNPYAVSNNMVSSPSLQNYLGTDGLGRDLFSGIVYGARTSLIIGILAALISAIIGTFIGGIAGYFKGKVDTVLNEVINIFLMIPTFFLILLTIALFGSSMFNMIIVIGVTMWTGNARLMRAQALSIRERTFISSLEVTGFNKSRILVKNVIPNGIFPIIANTTMNISAAILTEAGLSFLGLGDPNVVSWGQMVYEGRTYLASGWWISTFSGMAIVITVLAFYLVGDGLNKVLSPKLKLNR</sequence>
<gene>
    <name evidence="11" type="ORF">K8V35_08630</name>
</gene>
<reference evidence="11" key="2">
    <citation type="submission" date="2021-09" db="EMBL/GenBank/DDBJ databases">
        <authorList>
            <person name="Gilroy R."/>
        </authorList>
    </citation>
    <scope>NUCLEOTIDE SEQUENCE</scope>
    <source>
        <strain evidence="11">6019</strain>
    </source>
</reference>
<evidence type="ECO:0000256" key="9">
    <source>
        <dbReference type="RuleBase" id="RU363032"/>
    </source>
</evidence>
<dbReference type="PANTHER" id="PTHR43386:SF1">
    <property type="entry name" value="D,D-DIPEPTIDE TRANSPORT SYSTEM PERMEASE PROTEIN DDPC-RELATED"/>
    <property type="match status" value="1"/>
</dbReference>
<protein>
    <submittedName>
        <fullName evidence="11">ABC transporter permease</fullName>
    </submittedName>
</protein>